<organism evidence="3 4">
    <name type="scientific">Thraustotheca clavata</name>
    <dbReference type="NCBI Taxonomy" id="74557"/>
    <lineage>
        <taxon>Eukaryota</taxon>
        <taxon>Sar</taxon>
        <taxon>Stramenopiles</taxon>
        <taxon>Oomycota</taxon>
        <taxon>Saprolegniomycetes</taxon>
        <taxon>Saprolegniales</taxon>
        <taxon>Achlyaceae</taxon>
        <taxon>Thraustotheca</taxon>
    </lineage>
</organism>
<feature type="transmembrane region" description="Helical" evidence="2">
    <location>
        <begin position="103"/>
        <end position="127"/>
    </location>
</feature>
<keyword evidence="2" id="KW-0472">Membrane</keyword>
<proteinExistence type="predicted"/>
<dbReference type="OrthoDB" id="76127at2759"/>
<feature type="transmembrane region" description="Helical" evidence="2">
    <location>
        <begin position="160"/>
        <end position="183"/>
    </location>
</feature>
<protein>
    <recommendedName>
        <fullName evidence="5">Transmembrane protein</fullName>
    </recommendedName>
</protein>
<reference evidence="3 4" key="1">
    <citation type="journal article" date="2014" name="Genome Biol. Evol.">
        <title>The secreted proteins of Achlya hypogyna and Thraustotheca clavata identify the ancestral oomycete secretome and reveal gene acquisitions by horizontal gene transfer.</title>
        <authorList>
            <person name="Misner I."/>
            <person name="Blouin N."/>
            <person name="Leonard G."/>
            <person name="Richards T.A."/>
            <person name="Lane C.E."/>
        </authorList>
    </citation>
    <scope>NUCLEOTIDE SEQUENCE [LARGE SCALE GENOMIC DNA]</scope>
    <source>
        <strain evidence="3 4">ATCC 34112</strain>
    </source>
</reference>
<evidence type="ECO:0008006" key="5">
    <source>
        <dbReference type="Google" id="ProtNLM"/>
    </source>
</evidence>
<comment type="caution">
    <text evidence="3">The sequence shown here is derived from an EMBL/GenBank/DDBJ whole genome shotgun (WGS) entry which is preliminary data.</text>
</comment>
<feature type="transmembrane region" description="Helical" evidence="2">
    <location>
        <begin position="73"/>
        <end position="91"/>
    </location>
</feature>
<evidence type="ECO:0000256" key="1">
    <source>
        <dbReference type="SAM" id="MobiDB-lite"/>
    </source>
</evidence>
<evidence type="ECO:0000313" key="4">
    <source>
        <dbReference type="Proteomes" id="UP000243217"/>
    </source>
</evidence>
<feature type="compositionally biased region" description="Basic and acidic residues" evidence="1">
    <location>
        <begin position="12"/>
        <end position="26"/>
    </location>
</feature>
<gene>
    <name evidence="3" type="ORF">THRCLA_11662</name>
</gene>
<sequence length="219" mass="24079">MDPSAPVAPESCPKRDLSPKHSSHEMKKGVEKIGWKIPSPIKPKFGAGKKSFWDEWQHRIGTTSLALSMLMQLSYVAFPAYNFALAIWATVHPFSNHRHNSRSTVLFVSILVLSCITDIVWSCLWISGQAFYNMMCQPNTIGILQCDGLSSYPGCGTNRFAAVMFIANIALKLITAVCIWQAVSVVSADAKETKVEVPHAPENPVIHDAPVAATEEPIQ</sequence>
<accession>A0A1V9Y701</accession>
<dbReference type="EMBL" id="JNBS01004968">
    <property type="protein sequence ID" value="OQR81512.1"/>
    <property type="molecule type" value="Genomic_DNA"/>
</dbReference>
<keyword evidence="4" id="KW-1185">Reference proteome</keyword>
<dbReference type="AlphaFoldDB" id="A0A1V9Y701"/>
<keyword evidence="2" id="KW-0812">Transmembrane</keyword>
<name>A0A1V9Y701_9STRA</name>
<dbReference type="Proteomes" id="UP000243217">
    <property type="component" value="Unassembled WGS sequence"/>
</dbReference>
<feature type="region of interest" description="Disordered" evidence="1">
    <location>
        <begin position="1"/>
        <end position="26"/>
    </location>
</feature>
<keyword evidence="2" id="KW-1133">Transmembrane helix</keyword>
<evidence type="ECO:0000256" key="2">
    <source>
        <dbReference type="SAM" id="Phobius"/>
    </source>
</evidence>
<evidence type="ECO:0000313" key="3">
    <source>
        <dbReference type="EMBL" id="OQR81512.1"/>
    </source>
</evidence>